<proteinExistence type="predicted"/>
<evidence type="ECO:0000313" key="1">
    <source>
        <dbReference type="EMBL" id="MUG66867.1"/>
    </source>
</evidence>
<protein>
    <submittedName>
        <fullName evidence="1">DUF1963 domain-containing protein</fullName>
    </submittedName>
</protein>
<gene>
    <name evidence="1" type="ORF">GNP94_12715</name>
</gene>
<evidence type="ECO:0000313" key="2">
    <source>
        <dbReference type="Proteomes" id="UP000435177"/>
    </source>
</evidence>
<reference evidence="1 2" key="1">
    <citation type="submission" date="2019-11" db="EMBL/GenBank/DDBJ databases">
        <title>Draft genome sequences of five Paenibacillus species of dairy origin.</title>
        <authorList>
            <person name="Olajide A.M."/>
            <person name="Chen S."/>
            <person name="Lapointe G."/>
        </authorList>
    </citation>
    <scope>NUCLEOTIDE SEQUENCE [LARGE SCALE GENOMIC DNA]</scope>
    <source>
        <strain evidence="1 2">3CS1</strain>
    </source>
</reference>
<sequence length="288" mass="32788">MNVEAIIQALEDSGLGQYKEAISSWIYPTAELLLEPVPDTSIPIAGSKIGGCPDLAEDTTWPTWKDYHMTFIAQINLAECPSQLSLPSSGLLSFFYTAEAMYEGDFDFYKDPGTCRVIYIRADQFHLLSRQTIPECLHVDARMRPNRISFKTNLSVPPSESAYLESLGLGWNGNMEDFKKYWGTFLPQWRKDGCLHRLMGHPDQIQGDMQLHCQTLYEQHGWSGRDTPGMPEQKAQAALKWRLLLQIDSEEDKTGISWGDAGRIYFWIHEDDLASLCFDRVVCEMQCT</sequence>
<dbReference type="SUPFAM" id="SSF103032">
    <property type="entry name" value="Hypothetical protein YwqG"/>
    <property type="match status" value="1"/>
</dbReference>
<name>A0ABW9T2C3_9BACL</name>
<dbReference type="InterPro" id="IPR035948">
    <property type="entry name" value="YwqG-like_sf"/>
</dbReference>
<keyword evidence="2" id="KW-1185">Reference proteome</keyword>
<dbReference type="Gene3D" id="2.30.320.10">
    <property type="entry name" value="YwqG-like"/>
    <property type="match status" value="1"/>
</dbReference>
<dbReference type="InterPro" id="IPR015315">
    <property type="entry name" value="DUF1963"/>
</dbReference>
<dbReference type="EMBL" id="WOAA01000009">
    <property type="protein sequence ID" value="MUG66867.1"/>
    <property type="molecule type" value="Genomic_DNA"/>
</dbReference>
<dbReference type="Pfam" id="PF09234">
    <property type="entry name" value="DUF1963"/>
    <property type="match status" value="1"/>
</dbReference>
<organism evidence="1 2">
    <name type="scientific">Paenibacillus campinasensis</name>
    <dbReference type="NCBI Taxonomy" id="66347"/>
    <lineage>
        <taxon>Bacteria</taxon>
        <taxon>Bacillati</taxon>
        <taxon>Bacillota</taxon>
        <taxon>Bacilli</taxon>
        <taxon>Bacillales</taxon>
        <taxon>Paenibacillaceae</taxon>
        <taxon>Paenibacillus</taxon>
    </lineage>
</organism>
<comment type="caution">
    <text evidence="1">The sequence shown here is derived from an EMBL/GenBank/DDBJ whole genome shotgun (WGS) entry which is preliminary data.</text>
</comment>
<accession>A0ABW9T2C3</accession>
<dbReference type="PANTHER" id="PTHR36436">
    <property type="entry name" value="SLL5081 PROTEIN"/>
    <property type="match status" value="1"/>
</dbReference>
<dbReference type="Proteomes" id="UP000435177">
    <property type="component" value="Unassembled WGS sequence"/>
</dbReference>
<dbReference type="PANTHER" id="PTHR36436:SF6">
    <property type="entry name" value="SLL5081 PROTEIN"/>
    <property type="match status" value="1"/>
</dbReference>